<feature type="transmembrane region" description="Helical" evidence="1">
    <location>
        <begin position="12"/>
        <end position="35"/>
    </location>
</feature>
<gene>
    <name evidence="3" type="ORF">BECKFW1821A_GA0114235_102122</name>
    <name evidence="2" type="ORF">BECKFW1821B_GA0114236_100175</name>
</gene>
<reference evidence="2" key="1">
    <citation type="submission" date="2019-02" db="EMBL/GenBank/DDBJ databases">
        <authorList>
            <person name="Gruber-Vodicka R. H."/>
            <person name="Seah K. B. B."/>
        </authorList>
    </citation>
    <scope>NUCLEOTIDE SEQUENCE</scope>
    <source>
        <strain evidence="2">BECK_BZ106</strain>
        <strain evidence="3">BECK_BZ15</strain>
    </source>
</reference>
<dbReference type="EMBL" id="CAADFD010000001">
    <property type="protein sequence ID" value="VFJ46826.1"/>
    <property type="molecule type" value="Genomic_DNA"/>
</dbReference>
<evidence type="ECO:0000313" key="2">
    <source>
        <dbReference type="EMBL" id="VFJ46826.1"/>
    </source>
</evidence>
<accession>A0A450S4U2</accession>
<keyword evidence="1" id="KW-0812">Transmembrane</keyword>
<evidence type="ECO:0000256" key="1">
    <source>
        <dbReference type="SAM" id="Phobius"/>
    </source>
</evidence>
<organism evidence="2">
    <name type="scientific">Candidatus Kentrum sp. FW</name>
    <dbReference type="NCBI Taxonomy" id="2126338"/>
    <lineage>
        <taxon>Bacteria</taxon>
        <taxon>Pseudomonadati</taxon>
        <taxon>Pseudomonadota</taxon>
        <taxon>Gammaproteobacteria</taxon>
        <taxon>Candidatus Kentrum</taxon>
    </lineage>
</organism>
<evidence type="ECO:0000313" key="3">
    <source>
        <dbReference type="EMBL" id="VFJ48972.1"/>
    </source>
</evidence>
<sequence>MTEYIDWQTIRNALIFLGISVVISTSLIMGTFMFLDRIKGQHDIQERYLGNIRTQYQRLDEEIATIDTYLPHFQRFVQIGLIGKEHRLTWLEALRNAAERIGFPELHYNISSREPHVPDFPVEDGPYRIYASEMQLTTGLLHEGDLFSLLEELDRHAVGIYHVVHCKLRRVGWGFSHALARAPNQANLHCECTLRWYTLEKRANNRSCETASCVP</sequence>
<keyword evidence="1" id="KW-1133">Transmembrane helix</keyword>
<name>A0A450S4U2_9GAMM</name>
<protein>
    <submittedName>
        <fullName evidence="2">Uncharacterized protein</fullName>
    </submittedName>
</protein>
<dbReference type="AlphaFoldDB" id="A0A450S4U2"/>
<proteinExistence type="predicted"/>
<dbReference type="EMBL" id="CAADEW010000021">
    <property type="protein sequence ID" value="VFJ48972.1"/>
    <property type="molecule type" value="Genomic_DNA"/>
</dbReference>
<keyword evidence="1" id="KW-0472">Membrane</keyword>